<dbReference type="RefSeq" id="WP_157523439.1">
    <property type="nucleotide sequence ID" value="NZ_CP066775.1"/>
</dbReference>
<organism evidence="3 4">
    <name type="scientific">Mucilaginibacter ginkgonis</name>
    <dbReference type="NCBI Taxonomy" id="2682091"/>
    <lineage>
        <taxon>Bacteria</taxon>
        <taxon>Pseudomonadati</taxon>
        <taxon>Bacteroidota</taxon>
        <taxon>Sphingobacteriia</taxon>
        <taxon>Sphingobacteriales</taxon>
        <taxon>Sphingobacteriaceae</taxon>
        <taxon>Mucilaginibacter</taxon>
    </lineage>
</organism>
<dbReference type="AlphaFoldDB" id="A0A6I4HVM1"/>
<gene>
    <name evidence="3" type="ORF">GO620_017065</name>
</gene>
<dbReference type="SUPFAM" id="SSF55961">
    <property type="entry name" value="Bet v1-like"/>
    <property type="match status" value="1"/>
</dbReference>
<protein>
    <submittedName>
        <fullName evidence="3">SRPBCC domain-containing protein</fullName>
    </submittedName>
</protein>
<dbReference type="EMBL" id="CP066775">
    <property type="protein sequence ID" value="QQL49852.1"/>
    <property type="molecule type" value="Genomic_DNA"/>
</dbReference>
<comment type="similarity">
    <text evidence="1">Belongs to the AHA1 family.</text>
</comment>
<feature type="domain" description="Activator of Hsp90 ATPase homologue 1/2-like C-terminal" evidence="2">
    <location>
        <begin position="14"/>
        <end position="141"/>
    </location>
</feature>
<name>A0A6I4HVM1_9SPHI</name>
<reference evidence="3 4" key="1">
    <citation type="submission" date="2020-12" db="EMBL/GenBank/DDBJ databases">
        <title>HMF7856_wgs.fasta genome submission.</title>
        <authorList>
            <person name="Kang H."/>
            <person name="Kim H."/>
            <person name="Joh K."/>
        </authorList>
    </citation>
    <scope>NUCLEOTIDE SEQUENCE [LARGE SCALE GENOMIC DNA]</scope>
    <source>
        <strain evidence="3 4">HMF7856</strain>
    </source>
</reference>
<proteinExistence type="inferred from homology"/>
<evidence type="ECO:0000313" key="3">
    <source>
        <dbReference type="EMBL" id="QQL49852.1"/>
    </source>
</evidence>
<accession>A0A6I4HVM1</accession>
<sequence length="142" mass="16084">MKNQFLATVTIEINAPASKVWQAITSPDIIKQYLFGTNVTSHWTEGSPITYEGEYNGKAYKDKGTILKLVPNKVFESTYWSSMSGLEDKPENYDKVTYELDEICGKTKVTLTQDNIANEEAKQHSTENWKTVLNQLKGVVEQ</sequence>
<dbReference type="InterPro" id="IPR013538">
    <property type="entry name" value="ASHA1/2-like_C"/>
</dbReference>
<dbReference type="KEGG" id="mgik:GO620_017065"/>
<dbReference type="Pfam" id="PF08327">
    <property type="entry name" value="AHSA1"/>
    <property type="match status" value="1"/>
</dbReference>
<keyword evidence="4" id="KW-1185">Reference proteome</keyword>
<evidence type="ECO:0000313" key="4">
    <source>
        <dbReference type="Proteomes" id="UP000429232"/>
    </source>
</evidence>
<evidence type="ECO:0000256" key="1">
    <source>
        <dbReference type="ARBA" id="ARBA00006817"/>
    </source>
</evidence>
<evidence type="ECO:0000259" key="2">
    <source>
        <dbReference type="Pfam" id="PF08327"/>
    </source>
</evidence>
<dbReference type="CDD" id="cd07814">
    <property type="entry name" value="SRPBCC_CalC_Aha1-like"/>
    <property type="match status" value="1"/>
</dbReference>
<dbReference type="Proteomes" id="UP000429232">
    <property type="component" value="Chromosome"/>
</dbReference>
<dbReference type="Gene3D" id="3.30.530.20">
    <property type="match status" value="1"/>
</dbReference>
<dbReference type="InterPro" id="IPR023393">
    <property type="entry name" value="START-like_dom_sf"/>
</dbReference>